<keyword evidence="3" id="KW-1185">Reference proteome</keyword>
<dbReference type="GO" id="GO:0038061">
    <property type="term" value="P:non-canonical NF-kappaB signal transduction"/>
    <property type="evidence" value="ECO:0007669"/>
    <property type="project" value="TreeGrafter"/>
</dbReference>
<dbReference type="GO" id="GO:0045087">
    <property type="term" value="P:innate immune response"/>
    <property type="evidence" value="ECO:0007669"/>
    <property type="project" value="TreeGrafter"/>
</dbReference>
<dbReference type="Proteomes" id="UP000314982">
    <property type="component" value="Unassembled WGS sequence"/>
</dbReference>
<dbReference type="PANTHER" id="PTHR24169">
    <property type="entry name" value="NUCLEAR FACTOR NF-KAPPA-B PROTEIN"/>
    <property type="match status" value="1"/>
</dbReference>
<dbReference type="Gene3D" id="2.60.40.340">
    <property type="entry name" value="Rel homology domain (RHD), DNA-binding domain"/>
    <property type="match status" value="1"/>
</dbReference>
<dbReference type="InterPro" id="IPR014756">
    <property type="entry name" value="Ig_E-set"/>
</dbReference>
<dbReference type="GO" id="GO:0034097">
    <property type="term" value="P:response to cytokine"/>
    <property type="evidence" value="ECO:0007669"/>
    <property type="project" value="TreeGrafter"/>
</dbReference>
<dbReference type="PROSITE" id="PS50254">
    <property type="entry name" value="REL_2"/>
    <property type="match status" value="1"/>
</dbReference>
<dbReference type="GO" id="GO:0000981">
    <property type="term" value="F:DNA-binding transcription factor activity, RNA polymerase II-specific"/>
    <property type="evidence" value="ECO:0007669"/>
    <property type="project" value="TreeGrafter"/>
</dbReference>
<dbReference type="InterPro" id="IPR037059">
    <property type="entry name" value="RHD_DNA_bind_dom_sf"/>
</dbReference>
<protein>
    <recommendedName>
        <fullName evidence="1">RHD domain-containing protein</fullName>
    </recommendedName>
</protein>
<dbReference type="InterPro" id="IPR013783">
    <property type="entry name" value="Ig-like_fold"/>
</dbReference>
<dbReference type="Pfam" id="PF00554">
    <property type="entry name" value="RHD_DNA_bind"/>
    <property type="match status" value="1"/>
</dbReference>
<dbReference type="GO" id="GO:0033554">
    <property type="term" value="P:cellular response to stress"/>
    <property type="evidence" value="ECO:0007669"/>
    <property type="project" value="TreeGrafter"/>
</dbReference>
<dbReference type="GO" id="GO:0007399">
    <property type="term" value="P:nervous system development"/>
    <property type="evidence" value="ECO:0007669"/>
    <property type="project" value="UniProtKB-ARBA"/>
</dbReference>
<dbReference type="InterPro" id="IPR011539">
    <property type="entry name" value="RHD_DNA_bind_dom"/>
</dbReference>
<dbReference type="InterPro" id="IPR032397">
    <property type="entry name" value="RHD_dimer"/>
</dbReference>
<dbReference type="InterPro" id="IPR008967">
    <property type="entry name" value="p53-like_TF_DNA-bd_sf"/>
</dbReference>
<dbReference type="GO" id="GO:0045944">
    <property type="term" value="P:positive regulation of transcription by RNA polymerase II"/>
    <property type="evidence" value="ECO:0007669"/>
    <property type="project" value="TreeGrafter"/>
</dbReference>
<dbReference type="GO" id="GO:0006954">
    <property type="term" value="P:inflammatory response"/>
    <property type="evidence" value="ECO:0007669"/>
    <property type="project" value="TreeGrafter"/>
</dbReference>
<sequence>MCVPAVPREQLLQTEEYDLNVVRLCLQVFLQDDSGHYTRALNPIVTNPIYDNRAPNTAELRICRVNRNSGCVKGGDEIFLLCDKVQKGTVGPQIVKKLKMYILTLPWITMYCYMCLFPSIHPSIHPFIHSSIHPSIQALP</sequence>
<dbReference type="PRINTS" id="PR00057">
    <property type="entry name" value="NFKBTNSCPFCT"/>
</dbReference>
<dbReference type="AlphaFoldDB" id="A0A4W5LI82"/>
<dbReference type="GO" id="GO:0005634">
    <property type="term" value="C:nucleus"/>
    <property type="evidence" value="ECO:0007669"/>
    <property type="project" value="TreeGrafter"/>
</dbReference>
<dbReference type="GeneTree" id="ENSGT00940000158732"/>
<reference evidence="2" key="3">
    <citation type="submission" date="2025-09" db="UniProtKB">
        <authorList>
            <consortium name="Ensembl"/>
        </authorList>
    </citation>
    <scope>IDENTIFICATION</scope>
</reference>
<feature type="domain" description="RHD" evidence="1">
    <location>
        <begin position="6"/>
        <end position="56"/>
    </location>
</feature>
<dbReference type="PANTHER" id="PTHR24169:SF4">
    <property type="entry name" value="PROTO-ONCOGENE C-REL"/>
    <property type="match status" value="1"/>
</dbReference>
<evidence type="ECO:0000259" key="1">
    <source>
        <dbReference type="PROSITE" id="PS50254"/>
    </source>
</evidence>
<evidence type="ECO:0000313" key="3">
    <source>
        <dbReference type="Proteomes" id="UP000314982"/>
    </source>
</evidence>
<dbReference type="Gene3D" id="2.60.40.10">
    <property type="entry name" value="Immunoglobulins"/>
    <property type="match status" value="1"/>
</dbReference>
<accession>A0A4W5LI82</accession>
<dbReference type="GO" id="GO:0000978">
    <property type="term" value="F:RNA polymerase II cis-regulatory region sequence-specific DNA binding"/>
    <property type="evidence" value="ECO:0007669"/>
    <property type="project" value="TreeGrafter"/>
</dbReference>
<dbReference type="Pfam" id="PF16179">
    <property type="entry name" value="RHD_dimer"/>
    <property type="match status" value="1"/>
</dbReference>
<organism evidence="2 3">
    <name type="scientific">Hucho hucho</name>
    <name type="common">huchen</name>
    <dbReference type="NCBI Taxonomy" id="62062"/>
    <lineage>
        <taxon>Eukaryota</taxon>
        <taxon>Metazoa</taxon>
        <taxon>Chordata</taxon>
        <taxon>Craniata</taxon>
        <taxon>Vertebrata</taxon>
        <taxon>Euteleostomi</taxon>
        <taxon>Actinopterygii</taxon>
        <taxon>Neopterygii</taxon>
        <taxon>Teleostei</taxon>
        <taxon>Protacanthopterygii</taxon>
        <taxon>Salmoniformes</taxon>
        <taxon>Salmonidae</taxon>
        <taxon>Salmoninae</taxon>
        <taxon>Hucho</taxon>
    </lineage>
</organism>
<dbReference type="Ensembl" id="ENSHHUT00000026637.1">
    <property type="protein sequence ID" value="ENSHHUP00000025626.1"/>
    <property type="gene ID" value="ENSHHUG00000016172.1"/>
</dbReference>
<reference evidence="2" key="2">
    <citation type="submission" date="2025-08" db="UniProtKB">
        <authorList>
            <consortium name="Ensembl"/>
        </authorList>
    </citation>
    <scope>IDENTIFICATION</scope>
</reference>
<evidence type="ECO:0000313" key="2">
    <source>
        <dbReference type="Ensembl" id="ENSHHUP00000025626.1"/>
    </source>
</evidence>
<dbReference type="SUPFAM" id="SSF49417">
    <property type="entry name" value="p53-like transcription factors"/>
    <property type="match status" value="1"/>
</dbReference>
<dbReference type="GO" id="GO:0007249">
    <property type="term" value="P:canonical NF-kappaB signal transduction"/>
    <property type="evidence" value="ECO:0007669"/>
    <property type="project" value="TreeGrafter"/>
</dbReference>
<proteinExistence type="predicted"/>
<dbReference type="SUPFAM" id="SSF81296">
    <property type="entry name" value="E set domains"/>
    <property type="match status" value="1"/>
</dbReference>
<reference evidence="3" key="1">
    <citation type="submission" date="2018-06" db="EMBL/GenBank/DDBJ databases">
        <title>Genome assembly of Danube salmon.</title>
        <authorList>
            <person name="Macqueen D.J."/>
            <person name="Gundappa M.K."/>
        </authorList>
    </citation>
    <scope>NUCLEOTIDE SEQUENCE [LARGE SCALE GENOMIC DNA]</scope>
</reference>
<name>A0A4W5LI82_9TELE</name>
<dbReference type="GO" id="GO:0005737">
    <property type="term" value="C:cytoplasm"/>
    <property type="evidence" value="ECO:0007669"/>
    <property type="project" value="InterPro"/>
</dbReference>
<dbReference type="InterPro" id="IPR000451">
    <property type="entry name" value="NFkB/Dor"/>
</dbReference>